<dbReference type="InterPro" id="IPR000101">
    <property type="entry name" value="GGT_peptidase"/>
</dbReference>
<dbReference type="InterPro" id="IPR043138">
    <property type="entry name" value="GGT_lsub"/>
</dbReference>
<comment type="similarity">
    <text evidence="1">Belongs to the gamma-glutamyltransferase family.</text>
</comment>
<feature type="binding site" evidence="2">
    <location>
        <begin position="415"/>
        <end position="417"/>
    </location>
    <ligand>
        <name>L-glutamate</name>
        <dbReference type="ChEBI" id="CHEBI:29985"/>
    </ligand>
</feature>
<dbReference type="PRINTS" id="PR01210">
    <property type="entry name" value="GGTRANSPTASE"/>
</dbReference>
<dbReference type="InterPro" id="IPR043137">
    <property type="entry name" value="GGT_ssub_C"/>
</dbReference>
<dbReference type="Proteomes" id="UP000472271">
    <property type="component" value="Chromosome 5"/>
</dbReference>
<dbReference type="EC" id="3.4.19.13" evidence="3"/>
<gene>
    <name evidence="5" type="primary">LOC115419488</name>
</gene>
<reference evidence="5" key="3">
    <citation type="submission" date="2025-09" db="UniProtKB">
        <authorList>
            <consortium name="Ensembl"/>
        </authorList>
    </citation>
    <scope>IDENTIFICATION</scope>
</reference>
<keyword evidence="3" id="KW-0012">Acyltransferase</keyword>
<comment type="pathway">
    <text evidence="3">Sulfur metabolism; glutathione metabolism.</text>
</comment>
<dbReference type="UniPathway" id="UPA00204"/>
<feature type="binding site" evidence="2">
    <location>
        <position position="438"/>
    </location>
    <ligand>
        <name>L-glutamate</name>
        <dbReference type="ChEBI" id="CHEBI:29985"/>
    </ligand>
</feature>
<sequence length="590" mass="63974">MSFCPAVTDPASQSNGIPLKQLVSDSQQDLPNLRDEDDARQNSVMVIVIICVLFAAGVTVALIIHIFPSQVLVQGVVVSDHQLCSALGQKVLDDHGSSVDAAISATMCLGVVHPHVTGMGGGGVMLVHDLRMDETRVIHFQGTAPKALKEQMLQSVSDVQPGLQVGVPAMLRGLIQAHRLYGRLSWVDVVRRAAHLARDGVNVSQSLFEAILKVKGQQLSQHFRDLFLPDGKALQPGSVLRIPGLAEVLEADPSNFYNGNLSEEMEEEVKDGGVLSREDMRNYSAEVTRPLEGLYHVPPPPSVGAALISALNVFEGFQLENSTEQQTYHWVAEALKAALVMASSLGDSKYDPSVHELLSDMLSKSQAQVIGQRINASHPSPPELFSTVHSRQMELKAGQVLVMGPDDLMVSVSSSLNRPFGSRIITQSGIILNSLILDFSWPNKTKGVGGSNPAPPRNRVHPGQRPLSPLMPTIVVPSWRGCGLHMALSSSDIHSLSAIAQVLISELSSHKKTNGSLSLRGVYPELQPDRLLVDSEFLEDGVQFLLQKGHMTQRVETTSVVQGIQRNKDIIKAMPRNEAVLTLKDPNIHL</sequence>
<dbReference type="GO" id="GO:0036374">
    <property type="term" value="F:glutathione hydrolase activity"/>
    <property type="evidence" value="ECO:0007669"/>
    <property type="project" value="UniProtKB-UniRule"/>
</dbReference>
<evidence type="ECO:0000256" key="4">
    <source>
        <dbReference type="SAM" id="MobiDB-lite"/>
    </source>
</evidence>
<feature type="region of interest" description="Disordered" evidence="4">
    <location>
        <begin position="447"/>
        <end position="466"/>
    </location>
</feature>
<keyword evidence="3" id="KW-0812">Transmembrane</keyword>
<comment type="catalytic activity">
    <reaction evidence="3">
        <text>glutathione + H2O = L-cysteinylglycine + L-glutamate</text>
        <dbReference type="Rhea" id="RHEA:28807"/>
        <dbReference type="ChEBI" id="CHEBI:15377"/>
        <dbReference type="ChEBI" id="CHEBI:29985"/>
        <dbReference type="ChEBI" id="CHEBI:57925"/>
        <dbReference type="ChEBI" id="CHEBI:61694"/>
        <dbReference type="EC" id="3.4.19.13"/>
    </reaction>
</comment>
<evidence type="ECO:0000313" key="5">
    <source>
        <dbReference type="Ensembl" id="ENSSORP00005016426.1"/>
    </source>
</evidence>
<comment type="catalytic activity">
    <reaction evidence="3">
        <text>an S-substituted glutathione + H2O = an S-substituted L-cysteinylglycine + L-glutamate</text>
        <dbReference type="Rhea" id="RHEA:59468"/>
        <dbReference type="ChEBI" id="CHEBI:15377"/>
        <dbReference type="ChEBI" id="CHEBI:29985"/>
        <dbReference type="ChEBI" id="CHEBI:90779"/>
        <dbReference type="ChEBI" id="CHEBI:143103"/>
        <dbReference type="EC" id="3.4.19.13"/>
    </reaction>
</comment>
<dbReference type="GO" id="GO:0006751">
    <property type="term" value="P:glutathione catabolic process"/>
    <property type="evidence" value="ECO:0007669"/>
    <property type="project" value="UniProtKB-UniRule"/>
</dbReference>
<keyword evidence="3" id="KW-0378">Hydrolase</keyword>
<evidence type="ECO:0000256" key="1">
    <source>
        <dbReference type="ARBA" id="ARBA00009381"/>
    </source>
</evidence>
<evidence type="ECO:0000256" key="2">
    <source>
        <dbReference type="PIRSR" id="PIRSR600101-2"/>
    </source>
</evidence>
<dbReference type="Gene3D" id="3.60.20.40">
    <property type="match status" value="1"/>
</dbReference>
<comment type="catalytic activity">
    <reaction evidence="3">
        <text>an N-terminal (5-L-glutamyl)-[peptide] + an alpha-amino acid = 5-L-glutamyl amino acid + an N-terminal L-alpha-aminoacyl-[peptide]</text>
        <dbReference type="Rhea" id="RHEA:23904"/>
        <dbReference type="Rhea" id="RHEA-COMP:9780"/>
        <dbReference type="Rhea" id="RHEA-COMP:9795"/>
        <dbReference type="ChEBI" id="CHEBI:77644"/>
        <dbReference type="ChEBI" id="CHEBI:78597"/>
        <dbReference type="ChEBI" id="CHEBI:78599"/>
        <dbReference type="ChEBI" id="CHEBI:78608"/>
        <dbReference type="EC" id="2.3.2.2"/>
    </reaction>
</comment>
<dbReference type="PANTHER" id="PTHR11686">
    <property type="entry name" value="GAMMA GLUTAMYL TRANSPEPTIDASE"/>
    <property type="match status" value="1"/>
</dbReference>
<dbReference type="InParanoid" id="A0A672ZGM3"/>
<keyword evidence="6" id="KW-1185">Reference proteome</keyword>
<reference evidence="5" key="2">
    <citation type="submission" date="2025-08" db="UniProtKB">
        <authorList>
            <consortium name="Ensembl"/>
        </authorList>
    </citation>
    <scope>IDENTIFICATION</scope>
</reference>
<dbReference type="EC" id="2.3.2.2" evidence="3"/>
<organism evidence="5 6">
    <name type="scientific">Sphaeramia orbicularis</name>
    <name type="common">orbiculate cardinalfish</name>
    <dbReference type="NCBI Taxonomy" id="375764"/>
    <lineage>
        <taxon>Eukaryota</taxon>
        <taxon>Metazoa</taxon>
        <taxon>Chordata</taxon>
        <taxon>Craniata</taxon>
        <taxon>Vertebrata</taxon>
        <taxon>Euteleostomi</taxon>
        <taxon>Actinopterygii</taxon>
        <taxon>Neopterygii</taxon>
        <taxon>Teleostei</taxon>
        <taxon>Neoteleostei</taxon>
        <taxon>Acanthomorphata</taxon>
        <taxon>Gobiaria</taxon>
        <taxon>Kurtiformes</taxon>
        <taxon>Apogonoidei</taxon>
        <taxon>Apogonidae</taxon>
        <taxon>Apogoninae</taxon>
        <taxon>Sphaeramia</taxon>
    </lineage>
</organism>
<protein>
    <recommendedName>
        <fullName evidence="3">Glutathione hydrolase</fullName>
        <ecNumber evidence="3">2.3.2.2</ecNumber>
        <ecNumber evidence="3">3.4.19.13</ecNumber>
    </recommendedName>
    <alternativeName>
        <fullName evidence="3">Gamma-glutamyltransferase</fullName>
    </alternativeName>
    <alternativeName>
        <fullName evidence="3">Gamma-glutamyltranspeptidase</fullName>
    </alternativeName>
</protein>
<feature type="transmembrane region" description="Helical" evidence="3">
    <location>
        <begin position="44"/>
        <end position="67"/>
    </location>
</feature>
<dbReference type="Ensembl" id="ENSSORT00005016935.1">
    <property type="protein sequence ID" value="ENSSORP00005016426.1"/>
    <property type="gene ID" value="ENSSORG00005008342.1"/>
</dbReference>
<dbReference type="GO" id="GO:0103068">
    <property type="term" value="F:leukotriene C4 gamma-glutamyl transferase activity"/>
    <property type="evidence" value="ECO:0007669"/>
    <property type="project" value="UniProtKB-EC"/>
</dbReference>
<name>A0A672ZGM3_9TELE</name>
<comment type="function">
    <text evidence="3">Cleaves the gamma-glutamyl peptide bond of glutathione and glutathione conjugates.</text>
</comment>
<dbReference type="PANTHER" id="PTHR11686:SF54">
    <property type="entry name" value="GLUTATHIONE HYDROLASE 7"/>
    <property type="match status" value="1"/>
</dbReference>
<keyword evidence="3" id="KW-0808">Transferase</keyword>
<keyword evidence="3" id="KW-1133">Transmembrane helix</keyword>
<dbReference type="InterPro" id="IPR029055">
    <property type="entry name" value="Ntn_hydrolases_N"/>
</dbReference>
<dbReference type="Pfam" id="PF01019">
    <property type="entry name" value="G_glu_transpept"/>
    <property type="match status" value="1"/>
</dbReference>
<proteinExistence type="inferred from homology"/>
<accession>A0A672ZGM3</accession>
<comment type="subcellular location">
    <subcellularLocation>
        <location evidence="3">Membrane</location>
        <topology evidence="3">Single-pass type II membrane protein</topology>
    </subcellularLocation>
</comment>
<dbReference type="GO" id="GO:0005886">
    <property type="term" value="C:plasma membrane"/>
    <property type="evidence" value="ECO:0007669"/>
    <property type="project" value="TreeGrafter"/>
</dbReference>
<keyword evidence="3" id="KW-0472">Membrane</keyword>
<evidence type="ECO:0000256" key="3">
    <source>
        <dbReference type="RuleBase" id="RU368068"/>
    </source>
</evidence>
<dbReference type="AlphaFoldDB" id="A0A672ZGM3"/>
<reference evidence="5" key="1">
    <citation type="submission" date="2019-06" db="EMBL/GenBank/DDBJ databases">
        <authorList>
            <consortium name="Wellcome Sanger Institute Data Sharing"/>
        </authorList>
    </citation>
    <scope>NUCLEOTIDE SEQUENCE [LARGE SCALE GENOMIC DNA]</scope>
</reference>
<dbReference type="SUPFAM" id="SSF56235">
    <property type="entry name" value="N-terminal nucleophile aminohydrolases (Ntn hydrolases)"/>
    <property type="match status" value="1"/>
</dbReference>
<evidence type="ECO:0000313" key="6">
    <source>
        <dbReference type="Proteomes" id="UP000472271"/>
    </source>
</evidence>
<dbReference type="Gene3D" id="1.10.246.130">
    <property type="match status" value="1"/>
</dbReference>